<sequence>AEFSDRYFVRLANTGCHLQRTGRDGHGGSAAENTPISRPAEASDWAQRVTRWHGGGGDIMLPSSSNHKATALRMARRREPTSALRTVSLGTVRTSVSSRAASESEPLRPVRPVLFLFSRRRCRRLSSRLGRSKRPRRELPGTNPIQRMGAATTSSYTDAGQEVTANGLKLTGAERAPNISTH</sequence>
<evidence type="ECO:0000256" key="1">
    <source>
        <dbReference type="SAM" id="MobiDB-lite"/>
    </source>
</evidence>
<evidence type="ECO:0000313" key="2">
    <source>
        <dbReference type="EMBL" id="EJK50152.1"/>
    </source>
</evidence>
<dbReference type="AlphaFoldDB" id="K0RU47"/>
<evidence type="ECO:0000313" key="3">
    <source>
        <dbReference type="Proteomes" id="UP000266841"/>
    </source>
</evidence>
<comment type="caution">
    <text evidence="2">The sequence shown here is derived from an EMBL/GenBank/DDBJ whole genome shotgun (WGS) entry which is preliminary data.</text>
</comment>
<name>K0RU47_THAOC</name>
<reference evidence="2 3" key="1">
    <citation type="journal article" date="2012" name="Genome Biol.">
        <title>Genome and low-iron response of an oceanic diatom adapted to chronic iron limitation.</title>
        <authorList>
            <person name="Lommer M."/>
            <person name="Specht M."/>
            <person name="Roy A.S."/>
            <person name="Kraemer L."/>
            <person name="Andreson R."/>
            <person name="Gutowska M.A."/>
            <person name="Wolf J."/>
            <person name="Bergner S.V."/>
            <person name="Schilhabel M.B."/>
            <person name="Klostermeier U.C."/>
            <person name="Beiko R.G."/>
            <person name="Rosenstiel P."/>
            <person name="Hippler M."/>
            <person name="Laroche J."/>
        </authorList>
    </citation>
    <scope>NUCLEOTIDE SEQUENCE [LARGE SCALE GENOMIC DNA]</scope>
    <source>
        <strain evidence="2 3">CCMP1005</strain>
    </source>
</reference>
<gene>
    <name evidence="2" type="ORF">THAOC_30906</name>
</gene>
<feature type="non-terminal residue" evidence="2">
    <location>
        <position position="1"/>
    </location>
</feature>
<dbReference type="Proteomes" id="UP000266841">
    <property type="component" value="Unassembled WGS sequence"/>
</dbReference>
<feature type="region of interest" description="Disordered" evidence="1">
    <location>
        <begin position="126"/>
        <end position="157"/>
    </location>
</feature>
<organism evidence="2 3">
    <name type="scientific">Thalassiosira oceanica</name>
    <name type="common">Marine diatom</name>
    <dbReference type="NCBI Taxonomy" id="159749"/>
    <lineage>
        <taxon>Eukaryota</taxon>
        <taxon>Sar</taxon>
        <taxon>Stramenopiles</taxon>
        <taxon>Ochrophyta</taxon>
        <taxon>Bacillariophyta</taxon>
        <taxon>Coscinodiscophyceae</taxon>
        <taxon>Thalassiosirophycidae</taxon>
        <taxon>Thalassiosirales</taxon>
        <taxon>Thalassiosiraceae</taxon>
        <taxon>Thalassiosira</taxon>
    </lineage>
</organism>
<feature type="compositionally biased region" description="Basic residues" evidence="1">
    <location>
        <begin position="126"/>
        <end position="136"/>
    </location>
</feature>
<protein>
    <submittedName>
        <fullName evidence="2">Uncharacterized protein</fullName>
    </submittedName>
</protein>
<dbReference type="EMBL" id="AGNL01044154">
    <property type="protein sequence ID" value="EJK50152.1"/>
    <property type="molecule type" value="Genomic_DNA"/>
</dbReference>
<proteinExistence type="predicted"/>
<accession>K0RU47</accession>
<keyword evidence="3" id="KW-1185">Reference proteome</keyword>
<feature type="region of interest" description="Disordered" evidence="1">
    <location>
        <begin position="19"/>
        <end position="44"/>
    </location>
</feature>